<evidence type="ECO:0000313" key="2">
    <source>
        <dbReference type="EMBL" id="WZN39124.1"/>
    </source>
</evidence>
<protein>
    <recommendedName>
        <fullName evidence="4">Por secretion system C-terminal sorting domain-containing protein</fullName>
    </recommendedName>
</protein>
<dbReference type="RefSeq" id="WP_341834127.1">
    <property type="nucleotide sequence ID" value="NZ_CP149822.1"/>
</dbReference>
<name>A0ABZ2YJF9_9BACT</name>
<proteinExistence type="predicted"/>
<evidence type="ECO:0000313" key="3">
    <source>
        <dbReference type="Proteomes" id="UP001485459"/>
    </source>
</evidence>
<organism evidence="2 3">
    <name type="scientific">Chitinophaga pollutisoli</name>
    <dbReference type="NCBI Taxonomy" id="3133966"/>
    <lineage>
        <taxon>Bacteria</taxon>
        <taxon>Pseudomonadati</taxon>
        <taxon>Bacteroidota</taxon>
        <taxon>Chitinophagia</taxon>
        <taxon>Chitinophagales</taxon>
        <taxon>Chitinophagaceae</taxon>
        <taxon>Chitinophaga</taxon>
    </lineage>
</organism>
<feature type="chain" id="PRO_5047078785" description="Por secretion system C-terminal sorting domain-containing protein" evidence="1">
    <location>
        <begin position="29"/>
        <end position="156"/>
    </location>
</feature>
<gene>
    <name evidence="2" type="ORF">WJU16_14045</name>
</gene>
<evidence type="ECO:0000256" key="1">
    <source>
        <dbReference type="SAM" id="SignalP"/>
    </source>
</evidence>
<dbReference type="EMBL" id="CP149822">
    <property type="protein sequence ID" value="WZN39124.1"/>
    <property type="molecule type" value="Genomic_DNA"/>
</dbReference>
<sequence length="156" mass="17674">MKKTFVAAPKRFFTAALLVIGISMQAFAQDRAFAYATEEPAKRETRGEKAPEGASYMAQRGCKIDISQDGARGLRFLVQIDNPMQDKLTLYIKDTNNNTLHKEALDLTSPRFVGRYNLEKLEDGDYTFEIRNGKNKLEKSVVIKTQYMVNRAVSVE</sequence>
<keyword evidence="3" id="KW-1185">Reference proteome</keyword>
<evidence type="ECO:0008006" key="4">
    <source>
        <dbReference type="Google" id="ProtNLM"/>
    </source>
</evidence>
<feature type="signal peptide" evidence="1">
    <location>
        <begin position="1"/>
        <end position="28"/>
    </location>
</feature>
<keyword evidence="1" id="KW-0732">Signal</keyword>
<dbReference type="Proteomes" id="UP001485459">
    <property type="component" value="Chromosome"/>
</dbReference>
<accession>A0ABZ2YJF9</accession>
<reference evidence="3" key="1">
    <citation type="submission" date="2024-03" db="EMBL/GenBank/DDBJ databases">
        <title>Chitinophaga horti sp. nov., isolated from garden soil.</title>
        <authorList>
            <person name="Lee D.S."/>
            <person name="Han D.M."/>
            <person name="Baek J.H."/>
            <person name="Choi D.G."/>
            <person name="Jeon J.H."/>
            <person name="Jeon C.O."/>
        </authorList>
    </citation>
    <scope>NUCLEOTIDE SEQUENCE [LARGE SCALE GENOMIC DNA]</scope>
    <source>
        <strain evidence="3">GPA1</strain>
    </source>
</reference>